<organism evidence="1 2">
    <name type="scientific">Ambispora gerdemannii</name>
    <dbReference type="NCBI Taxonomy" id="144530"/>
    <lineage>
        <taxon>Eukaryota</taxon>
        <taxon>Fungi</taxon>
        <taxon>Fungi incertae sedis</taxon>
        <taxon>Mucoromycota</taxon>
        <taxon>Glomeromycotina</taxon>
        <taxon>Glomeromycetes</taxon>
        <taxon>Archaeosporales</taxon>
        <taxon>Ambisporaceae</taxon>
        <taxon>Ambispora</taxon>
    </lineage>
</organism>
<reference evidence="1" key="1">
    <citation type="submission" date="2021-06" db="EMBL/GenBank/DDBJ databases">
        <authorList>
            <person name="Kallberg Y."/>
            <person name="Tangrot J."/>
            <person name="Rosling A."/>
        </authorList>
    </citation>
    <scope>NUCLEOTIDE SEQUENCE</scope>
    <source>
        <strain evidence="1">MT106</strain>
    </source>
</reference>
<dbReference type="EMBL" id="CAJVPL010000556">
    <property type="protein sequence ID" value="CAG8509377.1"/>
    <property type="molecule type" value="Genomic_DNA"/>
</dbReference>
<evidence type="ECO:0000313" key="2">
    <source>
        <dbReference type="Proteomes" id="UP000789831"/>
    </source>
</evidence>
<comment type="caution">
    <text evidence="1">The sequence shown here is derived from an EMBL/GenBank/DDBJ whole genome shotgun (WGS) entry which is preliminary data.</text>
</comment>
<protein>
    <submittedName>
        <fullName evidence="1">11950_t:CDS:1</fullName>
    </submittedName>
</protein>
<evidence type="ECO:0000313" key="1">
    <source>
        <dbReference type="EMBL" id="CAG8509377.1"/>
    </source>
</evidence>
<sequence>MNQIGIWSCRFWATYSVGSSSSPSSTLQDVSSIFPAPGVRVQTLQSEREQ</sequence>
<gene>
    <name evidence="1" type="ORF">AGERDE_LOCUS4660</name>
</gene>
<accession>A0A9N8ZWQ9</accession>
<dbReference type="AlphaFoldDB" id="A0A9N8ZWQ9"/>
<name>A0A9N8ZWQ9_9GLOM</name>
<dbReference type="Proteomes" id="UP000789831">
    <property type="component" value="Unassembled WGS sequence"/>
</dbReference>
<keyword evidence="2" id="KW-1185">Reference proteome</keyword>
<proteinExistence type="predicted"/>